<gene>
    <name evidence="4" type="ORF">C3743_38650</name>
    <name evidence="2" type="ORF">J4M89_39755</name>
    <name evidence="1" type="ORF">JIN94_39010</name>
    <name evidence="5" type="ORF">LXE91_41385</name>
    <name evidence="3" type="ORF">QZM56_32530</name>
</gene>
<reference evidence="4 6" key="1">
    <citation type="submission" date="2018-01" db="EMBL/GenBank/DDBJ databases">
        <title>Successful Treatment of Persistent Burkholderia cepacia Bacteremia with Ceftazidime-Avibactam.</title>
        <authorList>
            <person name="Tamma P."/>
            <person name="Fan Y."/>
            <person name="Bergman Y."/>
            <person name="Sick-Samuels A."/>
            <person name="Hsu A."/>
            <person name="Timp W."/>
            <person name="Simner P."/>
        </authorList>
    </citation>
    <scope>NUCLEOTIDE SEQUENCE [LARGE SCALE GENOMIC DNA]</scope>
    <source>
        <strain evidence="4 6">170816</strain>
    </source>
</reference>
<dbReference type="RefSeq" id="WP_027811054.1">
    <property type="nucleotide sequence ID" value="NZ_BSTW01000022.1"/>
</dbReference>
<dbReference type="Proteomes" id="UP000664048">
    <property type="component" value="Unassembled WGS sequence"/>
</dbReference>
<reference evidence="2 7" key="3">
    <citation type="submission" date="2021-03" db="EMBL/GenBank/DDBJ databases">
        <title>Clinical course, treatment and visual outcome of an outbreak of Burkholderia contaminans endophthalmitis following cataract surgery.</title>
        <authorList>
            <person name="Lind C."/>
            <person name="Olsen K."/>
            <person name="Angelsen N.K."/>
            <person name="Krefting E.A."/>
            <person name="Fossen K."/>
            <person name="Gravningen K."/>
            <person name="Depoorter E."/>
            <person name="Vandamme P."/>
            <person name="Bertelsen G."/>
        </authorList>
    </citation>
    <scope>NUCLEOTIDE SEQUENCE [LARGE SCALE GENOMIC DNA]</scope>
    <source>
        <strain evidence="2 7">51242556</strain>
    </source>
</reference>
<evidence type="ECO:0000313" key="3">
    <source>
        <dbReference type="EMBL" id="MDN7569237.1"/>
    </source>
</evidence>
<dbReference type="EMBL" id="JAUJQS010000034">
    <property type="protein sequence ID" value="MDN7569237.1"/>
    <property type="molecule type" value="Genomic_DNA"/>
</dbReference>
<organism evidence="4 6">
    <name type="scientific">Burkholderia contaminans</name>
    <dbReference type="NCBI Taxonomy" id="488447"/>
    <lineage>
        <taxon>Bacteria</taxon>
        <taxon>Pseudomonadati</taxon>
        <taxon>Pseudomonadota</taxon>
        <taxon>Betaproteobacteria</taxon>
        <taxon>Burkholderiales</taxon>
        <taxon>Burkholderiaceae</taxon>
        <taxon>Burkholderia</taxon>
        <taxon>Burkholderia cepacia complex</taxon>
    </lineage>
</organism>
<reference evidence="5 8" key="4">
    <citation type="submission" date="2021-12" db="EMBL/GenBank/DDBJ databases">
        <title>Genomic and phenotypic characterization of three Burkholderia contaminans isolates recovered from different sources.</title>
        <authorList>
            <person name="Lopez De Volder A."/>
            <person name="Fan Y."/>
            <person name="Nunvar J."/>
            <person name="Herrera T."/>
            <person name="Timp W."/>
            <person name="Degrossi J."/>
        </authorList>
    </citation>
    <scope>NUCLEOTIDE SEQUENCE [LARGE SCALE GENOMIC DNA]</scope>
    <source>
        <strain evidence="5 8">LMG 23361</strain>
        <plasmid evidence="5 8">unnamed2</plasmid>
    </source>
</reference>
<keyword evidence="7" id="KW-1185">Reference proteome</keyword>
<evidence type="ECO:0000313" key="1">
    <source>
        <dbReference type="EMBL" id="MBK1935883.1"/>
    </source>
</evidence>
<dbReference type="Proteomes" id="UP001172109">
    <property type="component" value="Unassembled WGS sequence"/>
</dbReference>
<reference evidence="3" key="5">
    <citation type="submission" date="2023-07" db="EMBL/GenBank/DDBJ databases">
        <title>A collection of bacterial strains from the Burkholderia cepacia Research Laboratory and Repository.</title>
        <authorList>
            <person name="Lipuma J."/>
            <person name="Spilker T."/>
            <person name="Caverly L."/>
        </authorList>
    </citation>
    <scope>NUCLEOTIDE SEQUENCE</scope>
    <source>
        <strain evidence="3">AU44979</strain>
    </source>
</reference>
<dbReference type="EMBL" id="JAGEMX010000033">
    <property type="protein sequence ID" value="MBO1835530.1"/>
    <property type="molecule type" value="Genomic_DNA"/>
</dbReference>
<dbReference type="InterPro" id="IPR022191">
    <property type="entry name" value="DUF3717"/>
</dbReference>
<evidence type="ECO:0000313" key="4">
    <source>
        <dbReference type="EMBL" id="POZ80375.1"/>
    </source>
</evidence>
<protein>
    <submittedName>
        <fullName evidence="4">DUF3717 domain-containing protein</fullName>
    </submittedName>
</protein>
<dbReference type="AlphaFoldDB" id="A0A2S5DMP4"/>
<evidence type="ECO:0000313" key="7">
    <source>
        <dbReference type="Proteomes" id="UP000664048"/>
    </source>
</evidence>
<proteinExistence type="predicted"/>
<name>A0A2S5DMP4_9BURK</name>
<dbReference type="EMBL" id="CP090644">
    <property type="protein sequence ID" value="WFN23872.1"/>
    <property type="molecule type" value="Genomic_DNA"/>
</dbReference>
<accession>A0A2S5DMP4</accession>
<dbReference type="Proteomes" id="UP001220209">
    <property type="component" value="Plasmid unnamed2"/>
</dbReference>
<dbReference type="Proteomes" id="UP000238655">
    <property type="component" value="Unassembled WGS sequence"/>
</dbReference>
<evidence type="ECO:0000313" key="8">
    <source>
        <dbReference type="Proteomes" id="UP001220209"/>
    </source>
</evidence>
<reference evidence="1" key="2">
    <citation type="submission" date="2021-01" db="EMBL/GenBank/DDBJ databases">
        <title>Outbreak of Burkholderia contaminns endophthalmitis traced to a clinical ventilation system.</title>
        <authorList>
            <person name="Lipuma J."/>
            <person name="Spilker T."/>
            <person name="Kratholm J."/>
        </authorList>
    </citation>
    <scope>NUCLEOTIDE SEQUENCE</scope>
    <source>
        <strain evidence="1">HI4954</strain>
    </source>
</reference>
<evidence type="ECO:0000313" key="6">
    <source>
        <dbReference type="Proteomes" id="UP000238655"/>
    </source>
</evidence>
<evidence type="ECO:0000313" key="5">
    <source>
        <dbReference type="EMBL" id="WFN23872.1"/>
    </source>
</evidence>
<dbReference type="EMBL" id="JAENIB010000039">
    <property type="protein sequence ID" value="MBK1935883.1"/>
    <property type="molecule type" value="Genomic_DNA"/>
</dbReference>
<dbReference type="EMBL" id="PQVP01000004">
    <property type="protein sequence ID" value="POZ80375.1"/>
    <property type="molecule type" value="Genomic_DNA"/>
</dbReference>
<sequence>MNSTTVLHIEQIERAINIWRARQPSVDGDPILCREARILAEPYALMIVNRATQIDAAHLSDTQRAAFDGAFSK</sequence>
<keyword evidence="5" id="KW-0614">Plasmid</keyword>
<dbReference type="Pfam" id="PF12512">
    <property type="entry name" value="DUF3717"/>
    <property type="match status" value="1"/>
</dbReference>
<geneLocation type="plasmid" evidence="5 8">
    <name>unnamed2</name>
</geneLocation>
<evidence type="ECO:0000313" key="2">
    <source>
        <dbReference type="EMBL" id="MBO1835530.1"/>
    </source>
</evidence>
<dbReference type="Proteomes" id="UP000611459">
    <property type="component" value="Unassembled WGS sequence"/>
</dbReference>